<dbReference type="EMBL" id="CM042023">
    <property type="protein sequence ID" value="KAI3812208.1"/>
    <property type="molecule type" value="Genomic_DNA"/>
</dbReference>
<evidence type="ECO:0000313" key="2">
    <source>
        <dbReference type="Proteomes" id="UP001056120"/>
    </source>
</evidence>
<protein>
    <submittedName>
        <fullName evidence="1">Uncharacterized protein</fullName>
    </submittedName>
</protein>
<gene>
    <name evidence="1" type="ORF">L1987_16915</name>
</gene>
<evidence type="ECO:0000313" key="1">
    <source>
        <dbReference type="EMBL" id="KAI3812208.1"/>
    </source>
</evidence>
<comment type="caution">
    <text evidence="1">The sequence shown here is derived from an EMBL/GenBank/DDBJ whole genome shotgun (WGS) entry which is preliminary data.</text>
</comment>
<proteinExistence type="predicted"/>
<name>A0ACB9IXK5_9ASTR</name>
<keyword evidence="2" id="KW-1185">Reference proteome</keyword>
<dbReference type="Proteomes" id="UP001056120">
    <property type="component" value="Linkage Group LG06"/>
</dbReference>
<accession>A0ACB9IXK5</accession>
<reference evidence="2" key="1">
    <citation type="journal article" date="2022" name="Mol. Ecol. Resour.">
        <title>The genomes of chicory, endive, great burdock and yacon provide insights into Asteraceae palaeo-polyploidization history and plant inulin production.</title>
        <authorList>
            <person name="Fan W."/>
            <person name="Wang S."/>
            <person name="Wang H."/>
            <person name="Wang A."/>
            <person name="Jiang F."/>
            <person name="Liu H."/>
            <person name="Zhao H."/>
            <person name="Xu D."/>
            <person name="Zhang Y."/>
        </authorList>
    </citation>
    <scope>NUCLEOTIDE SEQUENCE [LARGE SCALE GENOMIC DNA]</scope>
    <source>
        <strain evidence="2">cv. Yunnan</strain>
    </source>
</reference>
<organism evidence="1 2">
    <name type="scientific">Smallanthus sonchifolius</name>
    <dbReference type="NCBI Taxonomy" id="185202"/>
    <lineage>
        <taxon>Eukaryota</taxon>
        <taxon>Viridiplantae</taxon>
        <taxon>Streptophyta</taxon>
        <taxon>Embryophyta</taxon>
        <taxon>Tracheophyta</taxon>
        <taxon>Spermatophyta</taxon>
        <taxon>Magnoliopsida</taxon>
        <taxon>eudicotyledons</taxon>
        <taxon>Gunneridae</taxon>
        <taxon>Pentapetalae</taxon>
        <taxon>asterids</taxon>
        <taxon>campanulids</taxon>
        <taxon>Asterales</taxon>
        <taxon>Asteraceae</taxon>
        <taxon>Asteroideae</taxon>
        <taxon>Heliantheae alliance</taxon>
        <taxon>Millerieae</taxon>
        <taxon>Smallanthus</taxon>
    </lineage>
</organism>
<sequence>MNEDAMDHVTFAMAKKKVAKALQKEVRDLQRVLGQVINIVGLASADLVHHDLAFNLGANWVSKNIGFIRNSYGFLILGDCGEEETTVRLSKAVRVYGRRHFRREGKARNVGVFRRSCWCGATLSVEQLTRLYIEEGR</sequence>
<reference evidence="1 2" key="2">
    <citation type="journal article" date="2022" name="Mol. Ecol. Resour.">
        <title>The genomes of chicory, endive, great burdock and yacon provide insights into Asteraceae paleo-polyploidization history and plant inulin production.</title>
        <authorList>
            <person name="Fan W."/>
            <person name="Wang S."/>
            <person name="Wang H."/>
            <person name="Wang A."/>
            <person name="Jiang F."/>
            <person name="Liu H."/>
            <person name="Zhao H."/>
            <person name="Xu D."/>
            <person name="Zhang Y."/>
        </authorList>
    </citation>
    <scope>NUCLEOTIDE SEQUENCE [LARGE SCALE GENOMIC DNA]</scope>
    <source>
        <strain evidence="2">cv. Yunnan</strain>
        <tissue evidence="1">Leaves</tissue>
    </source>
</reference>